<dbReference type="OrthoDB" id="41362at2759"/>
<evidence type="ECO:0000256" key="5">
    <source>
        <dbReference type="ARBA" id="ARBA00023002"/>
    </source>
</evidence>
<evidence type="ECO:0000259" key="6">
    <source>
        <dbReference type="Pfam" id="PF00881"/>
    </source>
</evidence>
<sequence>MTMENEDLQGTVSKTDSLMKTRFSCRYYLDKEVPRHTLEDIIEVARFAPSGNNIQPWEKVHCITGARLKLVQTELLKAFQENPEGHKAEYTYYPTPVTLMPEVFAHRRQETGRILGQALNIDRADAVRRAEVAGRNYRFYDAPVALVFTIDRRLEKGSWIDLGFFIQSIIIAARARGLETCTQESIAQFHEVLRKHIPIADNEIVVVGMAIGYPDVEATERQVDDIIQFHVA</sequence>
<reference evidence="7 8" key="1">
    <citation type="journal article" date="2019" name="Nat. Ecol. Evol.">
        <title>Megaphylogeny resolves global patterns of mushroom evolution.</title>
        <authorList>
            <person name="Varga T."/>
            <person name="Krizsan K."/>
            <person name="Foldi C."/>
            <person name="Dima B."/>
            <person name="Sanchez-Garcia M."/>
            <person name="Sanchez-Ramirez S."/>
            <person name="Szollosi G.J."/>
            <person name="Szarkandi J.G."/>
            <person name="Papp V."/>
            <person name="Albert L."/>
            <person name="Andreopoulos W."/>
            <person name="Angelini C."/>
            <person name="Antonin V."/>
            <person name="Barry K.W."/>
            <person name="Bougher N.L."/>
            <person name="Buchanan P."/>
            <person name="Buyck B."/>
            <person name="Bense V."/>
            <person name="Catcheside P."/>
            <person name="Chovatia M."/>
            <person name="Cooper J."/>
            <person name="Damon W."/>
            <person name="Desjardin D."/>
            <person name="Finy P."/>
            <person name="Geml J."/>
            <person name="Haridas S."/>
            <person name="Hughes K."/>
            <person name="Justo A."/>
            <person name="Karasinski D."/>
            <person name="Kautmanova I."/>
            <person name="Kiss B."/>
            <person name="Kocsube S."/>
            <person name="Kotiranta H."/>
            <person name="LaButti K.M."/>
            <person name="Lechner B.E."/>
            <person name="Liimatainen K."/>
            <person name="Lipzen A."/>
            <person name="Lukacs Z."/>
            <person name="Mihaltcheva S."/>
            <person name="Morgado L.N."/>
            <person name="Niskanen T."/>
            <person name="Noordeloos M.E."/>
            <person name="Ohm R.A."/>
            <person name="Ortiz-Santana B."/>
            <person name="Ovrebo C."/>
            <person name="Racz N."/>
            <person name="Riley R."/>
            <person name="Savchenko A."/>
            <person name="Shiryaev A."/>
            <person name="Soop K."/>
            <person name="Spirin V."/>
            <person name="Szebenyi C."/>
            <person name="Tomsovsky M."/>
            <person name="Tulloss R.E."/>
            <person name="Uehling J."/>
            <person name="Grigoriev I.V."/>
            <person name="Vagvolgyi C."/>
            <person name="Papp T."/>
            <person name="Martin F.M."/>
            <person name="Miettinen O."/>
            <person name="Hibbett D.S."/>
            <person name="Nagy L.G."/>
        </authorList>
    </citation>
    <scope>NUCLEOTIDE SEQUENCE [LARGE SCALE GENOMIC DNA]</scope>
    <source>
        <strain evidence="7 8">CBS 121175</strain>
    </source>
</reference>
<dbReference type="PANTHER" id="PTHR43673:SF2">
    <property type="entry name" value="NITROREDUCTASE"/>
    <property type="match status" value="1"/>
</dbReference>
<keyword evidence="8" id="KW-1185">Reference proteome</keyword>
<evidence type="ECO:0000313" key="7">
    <source>
        <dbReference type="EMBL" id="TFK25630.1"/>
    </source>
</evidence>
<evidence type="ECO:0000313" key="8">
    <source>
        <dbReference type="Proteomes" id="UP000307440"/>
    </source>
</evidence>
<evidence type="ECO:0000256" key="2">
    <source>
        <dbReference type="ARBA" id="ARBA00007118"/>
    </source>
</evidence>
<evidence type="ECO:0000256" key="1">
    <source>
        <dbReference type="ARBA" id="ARBA00001917"/>
    </source>
</evidence>
<dbReference type="CDD" id="cd02136">
    <property type="entry name" value="PnbA_NfnB-like"/>
    <property type="match status" value="1"/>
</dbReference>
<dbReference type="PANTHER" id="PTHR43673">
    <property type="entry name" value="NAD(P)H NITROREDUCTASE YDGI-RELATED"/>
    <property type="match status" value="1"/>
</dbReference>
<keyword evidence="3" id="KW-0285">Flavoprotein</keyword>
<dbReference type="Proteomes" id="UP000307440">
    <property type="component" value="Unassembled WGS sequence"/>
</dbReference>
<dbReference type="InterPro" id="IPR000415">
    <property type="entry name" value="Nitroreductase-like"/>
</dbReference>
<dbReference type="GO" id="GO:0016491">
    <property type="term" value="F:oxidoreductase activity"/>
    <property type="evidence" value="ECO:0007669"/>
    <property type="project" value="UniProtKB-KW"/>
</dbReference>
<dbReference type="STRING" id="230819.A0A5C3KZJ4"/>
<accession>A0A5C3KZJ4</accession>
<comment type="similarity">
    <text evidence="2">Belongs to the nitroreductase family.</text>
</comment>
<evidence type="ECO:0000256" key="4">
    <source>
        <dbReference type="ARBA" id="ARBA00022643"/>
    </source>
</evidence>
<comment type="cofactor">
    <cofactor evidence="1">
        <name>FMN</name>
        <dbReference type="ChEBI" id="CHEBI:58210"/>
    </cofactor>
</comment>
<protein>
    <submittedName>
        <fullName evidence="7">Nitroreductase</fullName>
    </submittedName>
</protein>
<name>A0A5C3KZJ4_COPMA</name>
<proteinExistence type="inferred from homology"/>
<dbReference type="InterPro" id="IPR029479">
    <property type="entry name" value="Nitroreductase"/>
</dbReference>
<dbReference type="Gene3D" id="3.40.109.10">
    <property type="entry name" value="NADH Oxidase"/>
    <property type="match status" value="1"/>
</dbReference>
<dbReference type="SUPFAM" id="SSF55469">
    <property type="entry name" value="FMN-dependent nitroreductase-like"/>
    <property type="match status" value="1"/>
</dbReference>
<dbReference type="Pfam" id="PF00881">
    <property type="entry name" value="Nitroreductase"/>
    <property type="match status" value="1"/>
</dbReference>
<dbReference type="AlphaFoldDB" id="A0A5C3KZJ4"/>
<feature type="domain" description="Nitroreductase" evidence="6">
    <location>
        <begin position="20"/>
        <end position="213"/>
    </location>
</feature>
<keyword evidence="5" id="KW-0560">Oxidoreductase</keyword>
<keyword evidence="4" id="KW-0288">FMN</keyword>
<dbReference type="EMBL" id="ML210184">
    <property type="protein sequence ID" value="TFK25630.1"/>
    <property type="molecule type" value="Genomic_DNA"/>
</dbReference>
<organism evidence="7 8">
    <name type="scientific">Coprinopsis marcescibilis</name>
    <name type="common">Agaric fungus</name>
    <name type="synonym">Psathyrella marcescibilis</name>
    <dbReference type="NCBI Taxonomy" id="230819"/>
    <lineage>
        <taxon>Eukaryota</taxon>
        <taxon>Fungi</taxon>
        <taxon>Dikarya</taxon>
        <taxon>Basidiomycota</taxon>
        <taxon>Agaricomycotina</taxon>
        <taxon>Agaricomycetes</taxon>
        <taxon>Agaricomycetidae</taxon>
        <taxon>Agaricales</taxon>
        <taxon>Agaricineae</taxon>
        <taxon>Psathyrellaceae</taxon>
        <taxon>Coprinopsis</taxon>
    </lineage>
</organism>
<gene>
    <name evidence="7" type="ORF">FA15DRAFT_693693</name>
</gene>
<evidence type="ECO:0000256" key="3">
    <source>
        <dbReference type="ARBA" id="ARBA00022630"/>
    </source>
</evidence>